<evidence type="ECO:0000313" key="3">
    <source>
        <dbReference type="Proteomes" id="UP000886653"/>
    </source>
</evidence>
<keyword evidence="1" id="KW-0812">Transmembrane</keyword>
<dbReference type="Proteomes" id="UP000886653">
    <property type="component" value="Unassembled WGS sequence"/>
</dbReference>
<keyword evidence="1" id="KW-0472">Membrane</keyword>
<reference evidence="2" key="1">
    <citation type="submission" date="2013-11" db="EMBL/GenBank/DDBJ databases">
        <title>Genome sequence of the fusiform rust pathogen reveals effectors for host alternation and coevolution with pine.</title>
        <authorList>
            <consortium name="DOE Joint Genome Institute"/>
            <person name="Smith K."/>
            <person name="Pendleton A."/>
            <person name="Kubisiak T."/>
            <person name="Anderson C."/>
            <person name="Salamov A."/>
            <person name="Aerts A."/>
            <person name="Riley R."/>
            <person name="Clum A."/>
            <person name="Lindquist E."/>
            <person name="Ence D."/>
            <person name="Campbell M."/>
            <person name="Kronenberg Z."/>
            <person name="Feau N."/>
            <person name="Dhillon B."/>
            <person name="Hamelin R."/>
            <person name="Burleigh J."/>
            <person name="Smith J."/>
            <person name="Yandell M."/>
            <person name="Nelson C."/>
            <person name="Grigoriev I."/>
            <person name="Davis J."/>
        </authorList>
    </citation>
    <scope>NUCLEOTIDE SEQUENCE</scope>
    <source>
        <strain evidence="2">G11</strain>
    </source>
</reference>
<feature type="transmembrane region" description="Helical" evidence="1">
    <location>
        <begin position="12"/>
        <end position="33"/>
    </location>
</feature>
<protein>
    <submittedName>
        <fullName evidence="2">Uncharacterized protein</fullName>
    </submittedName>
</protein>
<keyword evidence="3" id="KW-1185">Reference proteome</keyword>
<gene>
    <name evidence="2" type="ORF">CROQUDRAFT_95405</name>
</gene>
<proteinExistence type="predicted"/>
<name>A0A9P6NH48_9BASI</name>
<keyword evidence="1" id="KW-1133">Transmembrane helix</keyword>
<feature type="transmembrane region" description="Helical" evidence="1">
    <location>
        <begin position="53"/>
        <end position="70"/>
    </location>
</feature>
<accession>A0A9P6NH48</accession>
<comment type="caution">
    <text evidence="2">The sequence shown here is derived from an EMBL/GenBank/DDBJ whole genome shotgun (WGS) entry which is preliminary data.</text>
</comment>
<dbReference type="EMBL" id="MU167302">
    <property type="protein sequence ID" value="KAG0144092.1"/>
    <property type="molecule type" value="Genomic_DNA"/>
</dbReference>
<dbReference type="AlphaFoldDB" id="A0A9P6NH48"/>
<evidence type="ECO:0000313" key="2">
    <source>
        <dbReference type="EMBL" id="KAG0144092.1"/>
    </source>
</evidence>
<organism evidence="2 3">
    <name type="scientific">Cronartium quercuum f. sp. fusiforme G11</name>
    <dbReference type="NCBI Taxonomy" id="708437"/>
    <lineage>
        <taxon>Eukaryota</taxon>
        <taxon>Fungi</taxon>
        <taxon>Dikarya</taxon>
        <taxon>Basidiomycota</taxon>
        <taxon>Pucciniomycotina</taxon>
        <taxon>Pucciniomycetes</taxon>
        <taxon>Pucciniales</taxon>
        <taxon>Coleosporiaceae</taxon>
        <taxon>Cronartium</taxon>
    </lineage>
</organism>
<evidence type="ECO:0000256" key="1">
    <source>
        <dbReference type="SAM" id="Phobius"/>
    </source>
</evidence>
<sequence>MNENTHKEWNLVVLHAIIAYAATLAHVPTIIWQLTFTGDSFLRDSRWLLGTRLGLHGAFSIIGIISLYFLNRTSNEERIKSVERFVLPSSTKLKLGKEEGGGGGEGEAEAEEVIIGTPLPNLSITENLSKSYSPETTSSIELQSTIGYQQDIYKVNQVLDPSSSISSSSSSSSSSLQIVNNERLRDYETLTTRTIEDQMINSPKISGRNFSTIRKPVSTYYPKE</sequence>